<feature type="domain" description="RING-type" evidence="6">
    <location>
        <begin position="114"/>
        <end position="169"/>
    </location>
</feature>
<gene>
    <name evidence="8" type="ORF">CAEBREN_29929</name>
</gene>
<evidence type="ECO:0000259" key="6">
    <source>
        <dbReference type="PROSITE" id="PS50089"/>
    </source>
</evidence>
<evidence type="ECO:0000256" key="3">
    <source>
        <dbReference type="ARBA" id="ARBA00022833"/>
    </source>
</evidence>
<dbReference type="PANTHER" id="PTHR25462">
    <property type="entry name" value="BONUS, ISOFORM C-RELATED"/>
    <property type="match status" value="1"/>
</dbReference>
<dbReference type="InterPro" id="IPR000315">
    <property type="entry name" value="Znf_B-box"/>
</dbReference>
<dbReference type="InterPro" id="IPR047153">
    <property type="entry name" value="TRIM45/56/19-like"/>
</dbReference>
<dbReference type="Gene3D" id="3.30.40.10">
    <property type="entry name" value="Zinc/RING finger domain, C3HC4 (zinc finger)"/>
    <property type="match status" value="1"/>
</dbReference>
<dbReference type="SUPFAM" id="SSF57850">
    <property type="entry name" value="RING/U-box"/>
    <property type="match status" value="1"/>
</dbReference>
<dbReference type="PROSITE" id="PS50119">
    <property type="entry name" value="ZF_BBOX"/>
    <property type="match status" value="1"/>
</dbReference>
<evidence type="ECO:0000256" key="5">
    <source>
        <dbReference type="SAM" id="Coils"/>
    </source>
</evidence>
<dbReference type="InterPro" id="IPR001841">
    <property type="entry name" value="Znf_RING"/>
</dbReference>
<dbReference type="InterPro" id="IPR017907">
    <property type="entry name" value="Znf_RING_CS"/>
</dbReference>
<dbReference type="Pfam" id="PF13445">
    <property type="entry name" value="zf-RING_UBOX"/>
    <property type="match status" value="1"/>
</dbReference>
<sequence length="463" mass="53366">MGDRPFTSSTEHVLLFSTMIKSTQTFKVNCSLEDQFIQVLSGPLPPGITIRCPSVSAREIDISFHYNPVENSLVEENNDRKTVVIRVEYLRGDGCNFSIDLGFEKEKKSRLIECPICNSEFDREKKTPKVMECGHTLCEECLTNLFSVNKELNSNRDTLPVPLCCPYDRQHIHKSIVEMATNESLLDAIDAAALERATEYPDTPKIVSDPCLPCYENDKHEAAHWCEDCKEAYCGACFLASHKPRVMADHKRASLSEMPMVIPKCPWHPENDAVFVCLKLSCKIGHTLYCLECEKNELHKDHNNETVKQRLTRNMKSLEDLQKRTKETKETLEINTHSVHMSLVQFGEMSSESMQARKRIMAYHQREQAKDLTIFENWRQRKEDELTDKKRTIFLNSTKANAQSKKIEKTLKRKVDIHDIRDMLEEGNDFCQKTEKIITFPKVLSAVTSEGKFKYKPKKHKPN</sequence>
<dbReference type="Gene3D" id="3.30.160.60">
    <property type="entry name" value="Classic Zinc Finger"/>
    <property type="match status" value="1"/>
</dbReference>
<proteinExistence type="predicted"/>
<dbReference type="HOGENOM" id="CLU_041835_0_0_1"/>
<accession>G0M6U5</accession>
<dbReference type="Proteomes" id="UP000008068">
    <property type="component" value="Unassembled WGS sequence"/>
</dbReference>
<keyword evidence="9" id="KW-1185">Reference proteome</keyword>
<dbReference type="InParanoid" id="G0M6U5"/>
<evidence type="ECO:0008006" key="10">
    <source>
        <dbReference type="Google" id="ProtNLM"/>
    </source>
</evidence>
<dbReference type="STRING" id="135651.G0M6U5"/>
<dbReference type="InterPro" id="IPR027370">
    <property type="entry name" value="Znf-RING_euk"/>
</dbReference>
<evidence type="ECO:0000256" key="4">
    <source>
        <dbReference type="PROSITE-ProRule" id="PRU00024"/>
    </source>
</evidence>
<evidence type="ECO:0000256" key="1">
    <source>
        <dbReference type="ARBA" id="ARBA00022723"/>
    </source>
</evidence>
<keyword evidence="3" id="KW-0862">Zinc</keyword>
<organism evidence="9">
    <name type="scientific">Caenorhabditis brenneri</name>
    <name type="common">Nematode worm</name>
    <dbReference type="NCBI Taxonomy" id="135651"/>
    <lineage>
        <taxon>Eukaryota</taxon>
        <taxon>Metazoa</taxon>
        <taxon>Ecdysozoa</taxon>
        <taxon>Nematoda</taxon>
        <taxon>Chromadorea</taxon>
        <taxon>Rhabditida</taxon>
        <taxon>Rhabditina</taxon>
        <taxon>Rhabditomorpha</taxon>
        <taxon>Rhabditoidea</taxon>
        <taxon>Rhabditidae</taxon>
        <taxon>Peloderinae</taxon>
        <taxon>Caenorhabditis</taxon>
    </lineage>
</organism>
<keyword evidence="2 4" id="KW-0863">Zinc-finger</keyword>
<dbReference type="PANTHER" id="PTHR25462:SF296">
    <property type="entry name" value="MEIOTIC P26, ISOFORM F"/>
    <property type="match status" value="1"/>
</dbReference>
<name>G0M6U5_CAEBE</name>
<dbReference type="EMBL" id="GL379786">
    <property type="protein sequence ID" value="EGT29943.1"/>
    <property type="molecule type" value="Genomic_DNA"/>
</dbReference>
<dbReference type="SMART" id="SM00184">
    <property type="entry name" value="RING"/>
    <property type="match status" value="1"/>
</dbReference>
<evidence type="ECO:0000256" key="2">
    <source>
        <dbReference type="ARBA" id="ARBA00022771"/>
    </source>
</evidence>
<feature type="domain" description="B box-type" evidence="7">
    <location>
        <begin position="209"/>
        <end position="255"/>
    </location>
</feature>
<dbReference type="GO" id="GO:0008270">
    <property type="term" value="F:zinc ion binding"/>
    <property type="evidence" value="ECO:0007669"/>
    <property type="project" value="UniProtKB-KW"/>
</dbReference>
<dbReference type="eggNOG" id="KOG4185">
    <property type="taxonomic scope" value="Eukaryota"/>
</dbReference>
<evidence type="ECO:0000259" key="7">
    <source>
        <dbReference type="PROSITE" id="PS50119"/>
    </source>
</evidence>
<keyword evidence="5" id="KW-0175">Coiled coil</keyword>
<dbReference type="OrthoDB" id="5877713at2759"/>
<reference evidence="9" key="1">
    <citation type="submission" date="2011-07" db="EMBL/GenBank/DDBJ databases">
        <authorList>
            <consortium name="Caenorhabditis brenneri Sequencing and Analysis Consortium"/>
            <person name="Wilson R.K."/>
        </authorList>
    </citation>
    <scope>NUCLEOTIDE SEQUENCE [LARGE SCALE GENOMIC DNA]</scope>
    <source>
        <strain evidence="9">PB2801</strain>
    </source>
</reference>
<dbReference type="InterPro" id="IPR013083">
    <property type="entry name" value="Znf_RING/FYVE/PHD"/>
</dbReference>
<feature type="coiled-coil region" evidence="5">
    <location>
        <begin position="304"/>
        <end position="335"/>
    </location>
</feature>
<keyword evidence="1" id="KW-0479">Metal-binding</keyword>
<dbReference type="AlphaFoldDB" id="G0M6U5"/>
<evidence type="ECO:0000313" key="9">
    <source>
        <dbReference type="Proteomes" id="UP000008068"/>
    </source>
</evidence>
<protein>
    <recommendedName>
        <fullName evidence="10">B box-type domain-containing protein</fullName>
    </recommendedName>
</protein>
<evidence type="ECO:0000313" key="8">
    <source>
        <dbReference type="EMBL" id="EGT29943.1"/>
    </source>
</evidence>
<dbReference type="PROSITE" id="PS50089">
    <property type="entry name" value="ZF_RING_2"/>
    <property type="match status" value="1"/>
</dbReference>
<dbReference type="PROSITE" id="PS00518">
    <property type="entry name" value="ZF_RING_1"/>
    <property type="match status" value="1"/>
</dbReference>